<accession>A0A653BIM6</accession>
<feature type="compositionally biased region" description="Low complexity" evidence="1">
    <location>
        <begin position="8"/>
        <end position="18"/>
    </location>
</feature>
<proteinExistence type="predicted"/>
<dbReference type="OrthoDB" id="2107370at2759"/>
<feature type="compositionally biased region" description="Basic residues" evidence="1">
    <location>
        <begin position="60"/>
        <end position="73"/>
    </location>
</feature>
<evidence type="ECO:0000313" key="2">
    <source>
        <dbReference type="EMBL" id="VEN35343.1"/>
    </source>
</evidence>
<sequence length="73" mass="8229">MPKPLLPGPRTTRGRFPPAVNDREVQATVQKEAFQRLPSTLESGEQVPGSSDRGTERRQGKVHTLPRRPRCRL</sequence>
<organism evidence="2 3">
    <name type="scientific">Callosobruchus maculatus</name>
    <name type="common">Southern cowpea weevil</name>
    <name type="synonym">Pulse bruchid</name>
    <dbReference type="NCBI Taxonomy" id="64391"/>
    <lineage>
        <taxon>Eukaryota</taxon>
        <taxon>Metazoa</taxon>
        <taxon>Ecdysozoa</taxon>
        <taxon>Arthropoda</taxon>
        <taxon>Hexapoda</taxon>
        <taxon>Insecta</taxon>
        <taxon>Pterygota</taxon>
        <taxon>Neoptera</taxon>
        <taxon>Endopterygota</taxon>
        <taxon>Coleoptera</taxon>
        <taxon>Polyphaga</taxon>
        <taxon>Cucujiformia</taxon>
        <taxon>Chrysomeloidea</taxon>
        <taxon>Chrysomelidae</taxon>
        <taxon>Bruchinae</taxon>
        <taxon>Bruchini</taxon>
        <taxon>Callosobruchus</taxon>
    </lineage>
</organism>
<dbReference type="AlphaFoldDB" id="A0A653BIM6"/>
<feature type="region of interest" description="Disordered" evidence="1">
    <location>
        <begin position="1"/>
        <end position="73"/>
    </location>
</feature>
<dbReference type="EMBL" id="CAACVG010001479">
    <property type="protein sequence ID" value="VEN35343.1"/>
    <property type="molecule type" value="Genomic_DNA"/>
</dbReference>
<keyword evidence="3" id="KW-1185">Reference proteome</keyword>
<name>A0A653BIM6_CALMS</name>
<evidence type="ECO:0000256" key="1">
    <source>
        <dbReference type="SAM" id="MobiDB-lite"/>
    </source>
</evidence>
<protein>
    <submittedName>
        <fullName evidence="2">Uncharacterized protein</fullName>
    </submittedName>
</protein>
<gene>
    <name evidence="2" type="ORF">CALMAC_LOCUS1270</name>
</gene>
<reference evidence="2 3" key="1">
    <citation type="submission" date="2019-01" db="EMBL/GenBank/DDBJ databases">
        <authorList>
            <person name="Sayadi A."/>
        </authorList>
    </citation>
    <scope>NUCLEOTIDE SEQUENCE [LARGE SCALE GENOMIC DNA]</scope>
</reference>
<dbReference type="Proteomes" id="UP000410492">
    <property type="component" value="Unassembled WGS sequence"/>
</dbReference>
<evidence type="ECO:0000313" key="3">
    <source>
        <dbReference type="Proteomes" id="UP000410492"/>
    </source>
</evidence>